<evidence type="ECO:0000256" key="1">
    <source>
        <dbReference type="ARBA" id="ARBA00000915"/>
    </source>
</evidence>
<keyword evidence="11 15" id="KW-0547">Nucleotide-binding</keyword>
<organism evidence="17">
    <name type="scientific">Leptotrichia rugosa</name>
    <dbReference type="NCBI Taxonomy" id="3239302"/>
    <lineage>
        <taxon>Bacteria</taxon>
        <taxon>Fusobacteriati</taxon>
        <taxon>Fusobacteriota</taxon>
        <taxon>Fusobacteriia</taxon>
        <taxon>Fusobacteriales</taxon>
        <taxon>Leptotrichiaceae</taxon>
        <taxon>Leptotrichia</taxon>
    </lineage>
</organism>
<evidence type="ECO:0000256" key="7">
    <source>
        <dbReference type="ARBA" id="ARBA00022490"/>
    </source>
</evidence>
<feature type="domain" description="ATP phosphoribosyltransferase catalytic" evidence="16">
    <location>
        <begin position="51"/>
        <end position="202"/>
    </location>
</feature>
<comment type="function">
    <text evidence="14 15">Catalyzes the condensation of ATP and 5-phosphoribose 1-diphosphate to form N'-(5'-phosphoribosyl)-ATP (PR-ATP). Has a crucial role in the pathway because the rate of histidine biosynthesis seems to be controlled primarily by regulation of HisG enzymatic activity.</text>
</comment>
<keyword evidence="9 15" id="KW-0328">Glycosyltransferase</keyword>
<dbReference type="RefSeq" id="WP_369710376.1">
    <property type="nucleotide sequence ID" value="NZ_CP165644.1"/>
</dbReference>
<dbReference type="EMBL" id="CP165644">
    <property type="protein sequence ID" value="XDU65892.1"/>
    <property type="molecule type" value="Genomic_DNA"/>
</dbReference>
<dbReference type="InterPro" id="IPR001348">
    <property type="entry name" value="ATP_PRibTrfase_HisG"/>
</dbReference>
<dbReference type="SUPFAM" id="SSF53850">
    <property type="entry name" value="Periplasmic binding protein-like II"/>
    <property type="match status" value="1"/>
</dbReference>
<evidence type="ECO:0000256" key="3">
    <source>
        <dbReference type="ARBA" id="ARBA00004667"/>
    </source>
</evidence>
<keyword evidence="12 15" id="KW-0067">ATP-binding</keyword>
<sequence>MLNIALPKGRLGNKVYELFESIGYDCDEIKSDNRKLIFENPDKKIRFLLVKPSDVAVYVEKGSADIGVVGKDILLEDNPDVYELLDLGFGKCKFGIAGPVNFKENFDRPLVVATKYFNVSKRYFDSINRDVELIKLNGSIEIAPILELSDVIVDIVETGTTLRENHLKVLNFIGDISARLIANKSSYRFNHDKIENIVRKIKDKIDKTDKK</sequence>
<proteinExistence type="inferred from homology"/>
<dbReference type="Gene3D" id="3.40.190.10">
    <property type="entry name" value="Periplasmic binding protein-like II"/>
    <property type="match status" value="2"/>
</dbReference>
<keyword evidence="13 15" id="KW-0368">Histidine biosynthesis</keyword>
<comment type="catalytic activity">
    <reaction evidence="1 15">
        <text>1-(5-phospho-beta-D-ribosyl)-ATP + diphosphate = 5-phospho-alpha-D-ribose 1-diphosphate + ATP</text>
        <dbReference type="Rhea" id="RHEA:18473"/>
        <dbReference type="ChEBI" id="CHEBI:30616"/>
        <dbReference type="ChEBI" id="CHEBI:33019"/>
        <dbReference type="ChEBI" id="CHEBI:58017"/>
        <dbReference type="ChEBI" id="CHEBI:73183"/>
        <dbReference type="EC" id="2.4.2.17"/>
    </reaction>
</comment>
<dbReference type="GO" id="GO:0005737">
    <property type="term" value="C:cytoplasm"/>
    <property type="evidence" value="ECO:0007669"/>
    <property type="project" value="UniProtKB-SubCell"/>
</dbReference>
<reference evidence="17" key="1">
    <citation type="submission" date="2024-07" db="EMBL/GenBank/DDBJ databases">
        <authorList>
            <person name="Li X.-J."/>
            <person name="Wang X."/>
        </authorList>
    </citation>
    <scope>NUCLEOTIDE SEQUENCE</scope>
    <source>
        <strain evidence="17">HSP-334</strain>
    </source>
</reference>
<comment type="subunit">
    <text evidence="5 15">Heteromultimer composed of HisG and HisZ subunits.</text>
</comment>
<accession>A0AB39VFB1</accession>
<dbReference type="CDD" id="cd13595">
    <property type="entry name" value="PBP2_HisGs"/>
    <property type="match status" value="1"/>
</dbReference>
<evidence type="ECO:0000256" key="11">
    <source>
        <dbReference type="ARBA" id="ARBA00022741"/>
    </source>
</evidence>
<dbReference type="AlphaFoldDB" id="A0AB39VFB1"/>
<dbReference type="InterPro" id="IPR024893">
    <property type="entry name" value="ATP_PRibTrfase_HisG_short"/>
</dbReference>
<evidence type="ECO:0000256" key="15">
    <source>
        <dbReference type="HAMAP-Rule" id="MF_01018"/>
    </source>
</evidence>
<keyword evidence="7 15" id="KW-0963">Cytoplasm</keyword>
<evidence type="ECO:0000256" key="14">
    <source>
        <dbReference type="ARBA" id="ARBA00024861"/>
    </source>
</evidence>
<dbReference type="InterPro" id="IPR013820">
    <property type="entry name" value="ATP_PRibTrfase_cat"/>
</dbReference>
<evidence type="ECO:0000256" key="10">
    <source>
        <dbReference type="ARBA" id="ARBA00022679"/>
    </source>
</evidence>
<evidence type="ECO:0000256" key="12">
    <source>
        <dbReference type="ARBA" id="ARBA00022840"/>
    </source>
</evidence>
<dbReference type="GO" id="GO:0000105">
    <property type="term" value="P:L-histidine biosynthetic process"/>
    <property type="evidence" value="ECO:0007669"/>
    <property type="project" value="UniProtKB-UniRule"/>
</dbReference>
<dbReference type="EC" id="2.4.2.17" evidence="6 15"/>
<evidence type="ECO:0000256" key="5">
    <source>
        <dbReference type="ARBA" id="ARBA00011496"/>
    </source>
</evidence>
<dbReference type="Pfam" id="PF01634">
    <property type="entry name" value="HisG"/>
    <property type="match status" value="1"/>
</dbReference>
<comment type="pathway">
    <text evidence="3 15">Amino-acid biosynthesis; L-histidine biosynthesis; L-histidine from 5-phospho-alpha-D-ribose 1-diphosphate: step 1/9.</text>
</comment>
<dbReference type="GO" id="GO:0005524">
    <property type="term" value="F:ATP binding"/>
    <property type="evidence" value="ECO:0007669"/>
    <property type="project" value="UniProtKB-KW"/>
</dbReference>
<dbReference type="NCBIfam" id="TIGR00070">
    <property type="entry name" value="hisG"/>
    <property type="match status" value="1"/>
</dbReference>
<dbReference type="KEGG" id="lrug:AB8B22_05545"/>
<dbReference type="GO" id="GO:0003879">
    <property type="term" value="F:ATP phosphoribosyltransferase activity"/>
    <property type="evidence" value="ECO:0007669"/>
    <property type="project" value="UniProtKB-UniRule"/>
</dbReference>
<gene>
    <name evidence="15 17" type="primary">hisG</name>
    <name evidence="17" type="ORF">AB8B22_05545</name>
</gene>
<name>A0AB39VFB1_9FUSO</name>
<dbReference type="HAMAP" id="MF_01018">
    <property type="entry name" value="HisG_Short"/>
    <property type="match status" value="1"/>
</dbReference>
<evidence type="ECO:0000256" key="6">
    <source>
        <dbReference type="ARBA" id="ARBA00011946"/>
    </source>
</evidence>
<comment type="subcellular location">
    <subcellularLocation>
        <location evidence="2 15">Cytoplasm</location>
    </subcellularLocation>
</comment>
<evidence type="ECO:0000256" key="13">
    <source>
        <dbReference type="ARBA" id="ARBA00023102"/>
    </source>
</evidence>
<evidence type="ECO:0000256" key="4">
    <source>
        <dbReference type="ARBA" id="ARBA00009489"/>
    </source>
</evidence>
<dbReference type="PANTHER" id="PTHR21403:SF8">
    <property type="entry name" value="ATP PHOSPHORIBOSYLTRANSFERASE"/>
    <property type="match status" value="1"/>
</dbReference>
<keyword evidence="8 15" id="KW-0028">Amino-acid biosynthesis</keyword>
<evidence type="ECO:0000256" key="8">
    <source>
        <dbReference type="ARBA" id="ARBA00022605"/>
    </source>
</evidence>
<keyword evidence="10 15" id="KW-0808">Transferase</keyword>
<comment type="domain">
    <text evidence="15">Lacks the C-terminal regulatory region which is replaced by HisZ.</text>
</comment>
<protein>
    <recommendedName>
        <fullName evidence="6 15">ATP phosphoribosyltransferase</fullName>
        <shortName evidence="15">ATP-PRT</shortName>
        <shortName evidence="15">ATP-PRTase</shortName>
        <ecNumber evidence="6 15">2.4.2.17</ecNumber>
    </recommendedName>
</protein>
<evidence type="ECO:0000256" key="2">
    <source>
        <dbReference type="ARBA" id="ARBA00004496"/>
    </source>
</evidence>
<evidence type="ECO:0000259" key="16">
    <source>
        <dbReference type="Pfam" id="PF01634"/>
    </source>
</evidence>
<dbReference type="FunFam" id="3.40.190.10:FF:000011">
    <property type="entry name" value="ATP phosphoribosyltransferase"/>
    <property type="match status" value="1"/>
</dbReference>
<evidence type="ECO:0000256" key="9">
    <source>
        <dbReference type="ARBA" id="ARBA00022676"/>
    </source>
</evidence>
<evidence type="ECO:0000313" key="17">
    <source>
        <dbReference type="EMBL" id="XDU65892.1"/>
    </source>
</evidence>
<dbReference type="PANTHER" id="PTHR21403">
    <property type="entry name" value="ATP PHOSPHORIBOSYLTRANSFERASE ATP-PRTASE"/>
    <property type="match status" value="1"/>
</dbReference>
<comment type="similarity">
    <text evidence="4 15">Belongs to the ATP phosphoribosyltransferase family. Short subfamily.</text>
</comment>